<evidence type="ECO:0000256" key="4">
    <source>
        <dbReference type="ARBA" id="ARBA00022759"/>
    </source>
</evidence>
<evidence type="ECO:0000256" key="7">
    <source>
        <dbReference type="HAMAP-Rule" id="MF_00227"/>
    </source>
</evidence>
<evidence type="ECO:0000313" key="10">
    <source>
        <dbReference type="Proteomes" id="UP000886851"/>
    </source>
</evidence>
<dbReference type="InterPro" id="IPR020539">
    <property type="entry name" value="RNase_P_CS"/>
</dbReference>
<keyword evidence="4 7" id="KW-0255">Endonuclease</keyword>
<keyword evidence="6 7" id="KW-0694">RNA-binding</keyword>
<dbReference type="GO" id="GO:0042781">
    <property type="term" value="F:3'-tRNA processing endoribonuclease activity"/>
    <property type="evidence" value="ECO:0007669"/>
    <property type="project" value="TreeGrafter"/>
</dbReference>
<dbReference type="NCBIfam" id="TIGR00188">
    <property type="entry name" value="rnpA"/>
    <property type="match status" value="1"/>
</dbReference>
<dbReference type="InterPro" id="IPR000100">
    <property type="entry name" value="RNase_P"/>
</dbReference>
<reference evidence="9" key="1">
    <citation type="journal article" date="2021" name="PeerJ">
        <title>Extensive microbial diversity within the chicken gut microbiome revealed by metagenomics and culture.</title>
        <authorList>
            <person name="Gilroy R."/>
            <person name="Ravi A."/>
            <person name="Getino M."/>
            <person name="Pursley I."/>
            <person name="Horton D.L."/>
            <person name="Alikhan N.F."/>
            <person name="Baker D."/>
            <person name="Gharbi K."/>
            <person name="Hall N."/>
            <person name="Watson M."/>
            <person name="Adriaenssens E.M."/>
            <person name="Foster-Nyarko E."/>
            <person name="Jarju S."/>
            <person name="Secka A."/>
            <person name="Antonio M."/>
            <person name="Oren A."/>
            <person name="Chaudhuri R.R."/>
            <person name="La Ragione R."/>
            <person name="Hildebrand F."/>
            <person name="Pallen M.J."/>
        </authorList>
    </citation>
    <scope>NUCLEOTIDE SEQUENCE</scope>
    <source>
        <strain evidence="9">Gambia2-208</strain>
    </source>
</reference>
<dbReference type="HAMAP" id="MF_00227">
    <property type="entry name" value="RNase_P"/>
    <property type="match status" value="1"/>
</dbReference>
<sequence>MTNTLHKAERLNRKKVIEKMFAGGSRSFSLFPLRVVWMPVDELDAPVSILVSVSKRHFKRAVKRNRVKRRVREAYRLNKQPLLNVVEQTGCHVAIAFIYLSDRVADSDVIAGRMRTALQRIGETLAASKVCEEAGGAKE</sequence>
<comment type="catalytic activity">
    <reaction evidence="7">
        <text>Endonucleolytic cleavage of RNA, removing 5'-extranucleotides from tRNA precursor.</text>
        <dbReference type="EC" id="3.1.26.5"/>
    </reaction>
</comment>
<organism evidence="9 10">
    <name type="scientific">Candidatus Bacteroides pullicola</name>
    <dbReference type="NCBI Taxonomy" id="2838475"/>
    <lineage>
        <taxon>Bacteria</taxon>
        <taxon>Pseudomonadati</taxon>
        <taxon>Bacteroidota</taxon>
        <taxon>Bacteroidia</taxon>
        <taxon>Bacteroidales</taxon>
        <taxon>Bacteroidaceae</taxon>
        <taxon>Bacteroides</taxon>
    </lineage>
</organism>
<comment type="function">
    <text evidence="1 7">RNaseP catalyzes the removal of the 5'-leader sequence from pre-tRNA to produce the mature 5'-terminus. It can also cleave other RNA substrates such as 4.5S RNA. The protein component plays an auxiliary but essential role in vivo by binding to the 5'-leader sequence and broadening the substrate specificity of the ribozyme.</text>
</comment>
<dbReference type="PROSITE" id="PS00648">
    <property type="entry name" value="RIBONUCLEASE_P"/>
    <property type="match status" value="1"/>
</dbReference>
<dbReference type="Proteomes" id="UP000886851">
    <property type="component" value="Unassembled WGS sequence"/>
</dbReference>
<evidence type="ECO:0000256" key="2">
    <source>
        <dbReference type="ARBA" id="ARBA00022694"/>
    </source>
</evidence>
<keyword evidence="3 7" id="KW-0540">Nuclease</keyword>
<keyword evidence="2 7" id="KW-0819">tRNA processing</keyword>
<evidence type="ECO:0000256" key="1">
    <source>
        <dbReference type="ARBA" id="ARBA00002663"/>
    </source>
</evidence>
<dbReference type="EC" id="3.1.26.5" evidence="7 8"/>
<accession>A0A9D1ZJL5</accession>
<evidence type="ECO:0000256" key="8">
    <source>
        <dbReference type="NCBIfam" id="TIGR00188"/>
    </source>
</evidence>
<protein>
    <recommendedName>
        <fullName evidence="7 8">Ribonuclease P protein component</fullName>
        <shortName evidence="7">RNase P protein</shortName>
        <shortName evidence="7">RNaseP protein</shortName>
        <ecNumber evidence="7 8">3.1.26.5</ecNumber>
    </recommendedName>
    <alternativeName>
        <fullName evidence="7">Protein C5</fullName>
    </alternativeName>
</protein>
<evidence type="ECO:0000256" key="3">
    <source>
        <dbReference type="ARBA" id="ARBA00022722"/>
    </source>
</evidence>
<dbReference type="GO" id="GO:0000049">
    <property type="term" value="F:tRNA binding"/>
    <property type="evidence" value="ECO:0007669"/>
    <property type="project" value="UniProtKB-UniRule"/>
</dbReference>
<dbReference type="GO" id="GO:0030677">
    <property type="term" value="C:ribonuclease P complex"/>
    <property type="evidence" value="ECO:0007669"/>
    <property type="project" value="TreeGrafter"/>
</dbReference>
<reference evidence="9" key="2">
    <citation type="submission" date="2021-04" db="EMBL/GenBank/DDBJ databases">
        <authorList>
            <person name="Gilroy R."/>
        </authorList>
    </citation>
    <scope>NUCLEOTIDE SEQUENCE</scope>
    <source>
        <strain evidence="9">Gambia2-208</strain>
    </source>
</reference>
<evidence type="ECO:0000256" key="6">
    <source>
        <dbReference type="ARBA" id="ARBA00022884"/>
    </source>
</evidence>
<dbReference type="EMBL" id="DXCV01000062">
    <property type="protein sequence ID" value="HIY88936.1"/>
    <property type="molecule type" value="Genomic_DNA"/>
</dbReference>
<dbReference type="GO" id="GO:0001682">
    <property type="term" value="P:tRNA 5'-leader removal"/>
    <property type="evidence" value="ECO:0007669"/>
    <property type="project" value="UniProtKB-UniRule"/>
</dbReference>
<dbReference type="GO" id="GO:0004526">
    <property type="term" value="F:ribonuclease P activity"/>
    <property type="evidence" value="ECO:0007669"/>
    <property type="project" value="UniProtKB-UniRule"/>
</dbReference>
<dbReference type="Pfam" id="PF00825">
    <property type="entry name" value="Ribonuclease_P"/>
    <property type="match status" value="1"/>
</dbReference>
<dbReference type="Gene3D" id="3.30.230.10">
    <property type="match status" value="1"/>
</dbReference>
<comment type="caution">
    <text evidence="9">The sequence shown here is derived from an EMBL/GenBank/DDBJ whole genome shotgun (WGS) entry which is preliminary data.</text>
</comment>
<dbReference type="PANTHER" id="PTHR33992:SF1">
    <property type="entry name" value="RIBONUCLEASE P PROTEIN COMPONENT"/>
    <property type="match status" value="1"/>
</dbReference>
<dbReference type="InterPro" id="IPR014721">
    <property type="entry name" value="Ribsml_uS5_D2-typ_fold_subgr"/>
</dbReference>
<comment type="subunit">
    <text evidence="7">Consists of a catalytic RNA component (M1 or rnpB) and a protein subunit.</text>
</comment>
<keyword evidence="5 7" id="KW-0378">Hydrolase</keyword>
<evidence type="ECO:0000256" key="5">
    <source>
        <dbReference type="ARBA" id="ARBA00022801"/>
    </source>
</evidence>
<dbReference type="SUPFAM" id="SSF54211">
    <property type="entry name" value="Ribosomal protein S5 domain 2-like"/>
    <property type="match status" value="1"/>
</dbReference>
<name>A0A9D1ZJL5_9BACE</name>
<proteinExistence type="inferred from homology"/>
<dbReference type="PANTHER" id="PTHR33992">
    <property type="entry name" value="RIBONUCLEASE P PROTEIN COMPONENT"/>
    <property type="match status" value="1"/>
</dbReference>
<dbReference type="AlphaFoldDB" id="A0A9D1ZJL5"/>
<comment type="similarity">
    <text evidence="7">Belongs to the RnpA family.</text>
</comment>
<evidence type="ECO:0000313" key="9">
    <source>
        <dbReference type="EMBL" id="HIY88936.1"/>
    </source>
</evidence>
<dbReference type="InterPro" id="IPR020568">
    <property type="entry name" value="Ribosomal_Su5_D2-typ_SF"/>
</dbReference>
<gene>
    <name evidence="7 9" type="primary">rnpA</name>
    <name evidence="9" type="ORF">H9824_09560</name>
</gene>